<dbReference type="Gene3D" id="3.20.20.30">
    <property type="entry name" value="Luciferase-like domain"/>
    <property type="match status" value="1"/>
</dbReference>
<sequence length="324" mass="34736">MSHRVGAALEPQGVTLQETLERVDITEEMGADSQWLIQMPGQWESGTVLAALAARTERITLGSAILPLYSRPPVAMASTALTLGELSGGRFVLGLGLGHRDVGEWMVGAGAAPPAVPGMREYLEIVLAAIQKGEADHDGKWFGGHVFYPPTQERHSDLPVYVGTFGPRMLELAGEVADGVILWMCTPSYVRDVVMPALRRGFARRTDGRYPGGAGFEVAALICAAVTPEVEADQTRFGEYLSAYVRVPTYRRLFEASGFGAQIRAGRPDEEMIRGLSAIGGPAESHARMAAYAAEGVTQMLICPAGSAFLDRGRYLDTVRAALA</sequence>
<dbReference type="PANTHER" id="PTHR43244:SF1">
    <property type="entry name" value="5,10-METHYLENETETRAHYDROMETHANOPTERIN REDUCTASE"/>
    <property type="match status" value="1"/>
</dbReference>
<proteinExistence type="predicted"/>
<dbReference type="RefSeq" id="WP_170317082.1">
    <property type="nucleotide sequence ID" value="NZ_BAAABN010000053.1"/>
</dbReference>
<organism evidence="3 4">
    <name type="scientific">Acrocarpospora corrugata</name>
    <dbReference type="NCBI Taxonomy" id="35763"/>
    <lineage>
        <taxon>Bacteria</taxon>
        <taxon>Bacillati</taxon>
        <taxon>Actinomycetota</taxon>
        <taxon>Actinomycetes</taxon>
        <taxon>Streptosporangiales</taxon>
        <taxon>Streptosporangiaceae</taxon>
        <taxon>Acrocarpospora</taxon>
    </lineage>
</organism>
<evidence type="ECO:0000259" key="2">
    <source>
        <dbReference type="Pfam" id="PF00296"/>
    </source>
</evidence>
<dbReference type="Pfam" id="PF00296">
    <property type="entry name" value="Bac_luciferase"/>
    <property type="match status" value="1"/>
</dbReference>
<name>A0A5M3W358_9ACTN</name>
<dbReference type="PANTHER" id="PTHR43244">
    <property type="match status" value="1"/>
</dbReference>
<dbReference type="Proteomes" id="UP000334990">
    <property type="component" value="Unassembled WGS sequence"/>
</dbReference>
<evidence type="ECO:0000313" key="3">
    <source>
        <dbReference type="EMBL" id="GES03166.1"/>
    </source>
</evidence>
<dbReference type="SUPFAM" id="SSF51679">
    <property type="entry name" value="Bacterial luciferase-like"/>
    <property type="match status" value="1"/>
</dbReference>
<keyword evidence="4" id="KW-1185">Reference proteome</keyword>
<evidence type="ECO:0000256" key="1">
    <source>
        <dbReference type="ARBA" id="ARBA00023002"/>
    </source>
</evidence>
<dbReference type="GO" id="GO:0016705">
    <property type="term" value="F:oxidoreductase activity, acting on paired donors, with incorporation or reduction of molecular oxygen"/>
    <property type="evidence" value="ECO:0007669"/>
    <property type="project" value="InterPro"/>
</dbReference>
<dbReference type="CDD" id="cd01097">
    <property type="entry name" value="Tetrahydromethanopterin_reductase"/>
    <property type="match status" value="1"/>
</dbReference>
<accession>A0A5M3W358</accession>
<keyword evidence="1" id="KW-0560">Oxidoreductase</keyword>
<comment type="caution">
    <text evidence="3">The sequence shown here is derived from an EMBL/GenBank/DDBJ whole genome shotgun (WGS) entry which is preliminary data.</text>
</comment>
<gene>
    <name evidence="3" type="ORF">Acor_52320</name>
</gene>
<evidence type="ECO:0000313" key="4">
    <source>
        <dbReference type="Proteomes" id="UP000334990"/>
    </source>
</evidence>
<feature type="domain" description="Luciferase-like" evidence="2">
    <location>
        <begin position="3"/>
        <end position="299"/>
    </location>
</feature>
<protein>
    <submittedName>
        <fullName evidence="3">LLM class F420-dependent oxidoreductase</fullName>
    </submittedName>
</protein>
<dbReference type="AlphaFoldDB" id="A0A5M3W358"/>
<dbReference type="InterPro" id="IPR050564">
    <property type="entry name" value="F420-G6PD/mer"/>
</dbReference>
<dbReference type="InterPro" id="IPR036661">
    <property type="entry name" value="Luciferase-like_sf"/>
</dbReference>
<reference evidence="3 4" key="1">
    <citation type="submission" date="2019-10" db="EMBL/GenBank/DDBJ databases">
        <title>Whole genome shotgun sequence of Acrocarpospora corrugata NBRC 13972.</title>
        <authorList>
            <person name="Ichikawa N."/>
            <person name="Kimura A."/>
            <person name="Kitahashi Y."/>
            <person name="Komaki H."/>
            <person name="Oguchi A."/>
        </authorList>
    </citation>
    <scope>NUCLEOTIDE SEQUENCE [LARGE SCALE GENOMIC DNA]</scope>
    <source>
        <strain evidence="3 4">NBRC 13972</strain>
    </source>
</reference>
<dbReference type="InterPro" id="IPR011251">
    <property type="entry name" value="Luciferase-like_dom"/>
</dbReference>
<dbReference type="EMBL" id="BLAD01000065">
    <property type="protein sequence ID" value="GES03166.1"/>
    <property type="molecule type" value="Genomic_DNA"/>
</dbReference>